<proteinExistence type="predicted"/>
<sequence>MKDHISENAIPGASISALPLGIECEGQGALLPETDDRANLDELAAEADVRPPIELQPRPVGVEEGAKEGPQKVIELHAAKAGATKQVTKAPFDVAGGDVAAPVASSNASIPPGFNLEEDGLFYMAESDAGPIFVCSPIRVEASFSNGEGRGWGKVVAVKNADGDWHKISVLNSDLQSKPQMVIATLVDSGLELGREKKAKEQVIELLKTWKPEERLRTVTRAGWVDENYSAFAIGDSAIGKTRILPVGLDGSATITAGSVEGWKRDVASLCAGNHLMILAVSLSFAGPFLALLGLGGGGLHFRGQSSSGKTTMLKLAASVWGGESLITQWHATKNGLEAIAARRNDMLLALDELAEIPARSLYDAIYMLANGVGKTRMSKDVELAQQARWRLALISSGEISIEEKLAEARLTAMAGHEVRLVDIEADCCAYGVFDVLHGADDGAEFSGIVQKAVREQFGCAGREFVRQIISRGVGRDCDKLGRLVNSNAERMVSSLPLTIDGQVSRVAKRFAAIATAGELATLLQLTGWAQGDATSACTRAFLDWYDRRFVDVLEDGADYVKALQKYLTASLATLPLVDGPQSNVVPEGWRDMTKAYLTSQTWTQLFPAEAGALAAKRMVELHLLVPGEEGRLQRKAPRAIPGRPRLYTVDVSRVMSFKEV</sequence>
<protein>
    <recommendedName>
        <fullName evidence="1">DUF927 domain-containing protein</fullName>
    </recommendedName>
</protein>
<organism evidence="2 3">
    <name type="scientific">Thioclava marina</name>
    <dbReference type="NCBI Taxonomy" id="1915077"/>
    <lineage>
        <taxon>Bacteria</taxon>
        <taxon>Pseudomonadati</taxon>
        <taxon>Pseudomonadota</taxon>
        <taxon>Alphaproteobacteria</taxon>
        <taxon>Rhodobacterales</taxon>
        <taxon>Paracoccaceae</taxon>
        <taxon>Thioclava</taxon>
    </lineage>
</organism>
<comment type="caution">
    <text evidence="2">The sequence shown here is derived from an EMBL/GenBank/DDBJ whole genome shotgun (WGS) entry which is preliminary data.</text>
</comment>
<dbReference type="EMBL" id="MPZS01000002">
    <property type="protein sequence ID" value="OOY11640.1"/>
    <property type="molecule type" value="Genomic_DNA"/>
</dbReference>
<dbReference type="Proteomes" id="UP000242224">
    <property type="component" value="Unassembled WGS sequence"/>
</dbReference>
<gene>
    <name evidence="2" type="ORF">BMG00_11065</name>
</gene>
<evidence type="ECO:0000313" key="2">
    <source>
        <dbReference type="EMBL" id="OOY11640.1"/>
    </source>
</evidence>
<dbReference type="RefSeq" id="WP_078574386.1">
    <property type="nucleotide sequence ID" value="NZ_MPZS01000002.1"/>
</dbReference>
<accession>A0ABX3MK80</accession>
<evidence type="ECO:0000313" key="3">
    <source>
        <dbReference type="Proteomes" id="UP000242224"/>
    </source>
</evidence>
<name>A0ABX3MK80_9RHOB</name>
<keyword evidence="3" id="KW-1185">Reference proteome</keyword>
<feature type="domain" description="DUF927" evidence="1">
    <location>
        <begin position="118"/>
        <end position="384"/>
    </location>
</feature>
<dbReference type="Pfam" id="PF06048">
    <property type="entry name" value="DUF927"/>
    <property type="match status" value="1"/>
</dbReference>
<dbReference type="InterPro" id="IPR009270">
    <property type="entry name" value="DUF927"/>
</dbReference>
<evidence type="ECO:0000259" key="1">
    <source>
        <dbReference type="Pfam" id="PF06048"/>
    </source>
</evidence>
<reference evidence="2 3" key="1">
    <citation type="submission" date="2016-11" db="EMBL/GenBank/DDBJ databases">
        <title>A multilocus sequence analysis scheme for characterization of bacteria in the genus Thioclava.</title>
        <authorList>
            <person name="Liu Y."/>
            <person name="Shao Z."/>
        </authorList>
    </citation>
    <scope>NUCLEOTIDE SEQUENCE [LARGE SCALE GENOMIC DNA]</scope>
    <source>
        <strain evidence="2 3">11.10-0-13</strain>
    </source>
</reference>